<dbReference type="Pfam" id="PF18735">
    <property type="entry name" value="HEPN_RiboL-PSP"/>
    <property type="match status" value="1"/>
</dbReference>
<gene>
    <name evidence="2" type="ORF">KAK03_16500</name>
</gene>
<dbReference type="RefSeq" id="WP_210855353.1">
    <property type="nucleotide sequence ID" value="NZ_JAGQDD010000013.1"/>
</dbReference>
<evidence type="ECO:0000313" key="3">
    <source>
        <dbReference type="Proteomes" id="UP000676246"/>
    </source>
</evidence>
<comment type="caution">
    <text evidence="2">The sequence shown here is derived from an EMBL/GenBank/DDBJ whole genome shotgun (WGS) entry which is preliminary data.</text>
</comment>
<sequence length="315" mass="34457">MGARASLLETLAVLKDCLNDPALVDTVPNGLAHNARARMLRQGLAVLIFSTVETFIRERTGEVLRSFDNPSLVFSDLSPALQKATTIGALDGVRFRLKLQPVADKISWLVANLVPISSALTNVQNLSDHSFGYSASNIAENDVKEILRSFGVNDPWSQLTSLTARFGIAILDAEAEFSSIKKRRHSSAHALTGQVLYADLQDSVRSSLAICLAFDLLLSHSGALVNAKEGAGQGGRPQLLHSDIEMVFVDPRSRAPKFLVKKERVQPPAVTARTTLRIFPSEQLAIAYGEQYAKARRRQLVILDAMAIPSNWVTW</sequence>
<dbReference type="Proteomes" id="UP000676246">
    <property type="component" value="Unassembled WGS sequence"/>
</dbReference>
<reference evidence="2 3" key="1">
    <citation type="submission" date="2021-04" db="EMBL/GenBank/DDBJ databases">
        <title>The genome sequence of Ideonella sp. 3Y2.</title>
        <authorList>
            <person name="Liu Y."/>
        </authorList>
    </citation>
    <scope>NUCLEOTIDE SEQUENCE [LARGE SCALE GENOMIC DNA]</scope>
    <source>
        <strain evidence="2 3">3Y2</strain>
    </source>
</reference>
<accession>A0A940YGJ2</accession>
<protein>
    <recommendedName>
        <fullName evidence="1">RiboL-PSP-HEPN domain-containing protein</fullName>
    </recommendedName>
</protein>
<feature type="domain" description="RiboL-PSP-HEPN" evidence="1">
    <location>
        <begin position="33"/>
        <end position="218"/>
    </location>
</feature>
<evidence type="ECO:0000313" key="2">
    <source>
        <dbReference type="EMBL" id="MBQ0932082.1"/>
    </source>
</evidence>
<dbReference type="EMBL" id="JAGQDD010000013">
    <property type="protein sequence ID" value="MBQ0932082.1"/>
    <property type="molecule type" value="Genomic_DNA"/>
</dbReference>
<organism evidence="2 3">
    <name type="scientific">Ideonella alba</name>
    <dbReference type="NCBI Taxonomy" id="2824118"/>
    <lineage>
        <taxon>Bacteria</taxon>
        <taxon>Pseudomonadati</taxon>
        <taxon>Pseudomonadota</taxon>
        <taxon>Betaproteobacteria</taxon>
        <taxon>Burkholderiales</taxon>
        <taxon>Sphaerotilaceae</taxon>
        <taxon>Ideonella</taxon>
    </lineage>
</organism>
<evidence type="ECO:0000259" key="1">
    <source>
        <dbReference type="Pfam" id="PF18735"/>
    </source>
</evidence>
<proteinExistence type="predicted"/>
<keyword evidence="3" id="KW-1185">Reference proteome</keyword>
<name>A0A940YGJ2_9BURK</name>
<dbReference type="AlphaFoldDB" id="A0A940YGJ2"/>
<dbReference type="InterPro" id="IPR041519">
    <property type="entry name" value="HEPN_RiboL-PSP"/>
</dbReference>